<dbReference type="CDD" id="cd16894">
    <property type="entry name" value="MltD-like"/>
    <property type="match status" value="1"/>
</dbReference>
<dbReference type="EMBL" id="UINC01003444">
    <property type="protein sequence ID" value="SVA06374.1"/>
    <property type="molecule type" value="Genomic_DNA"/>
</dbReference>
<dbReference type="CDD" id="cd00118">
    <property type="entry name" value="LysM"/>
    <property type="match status" value="3"/>
</dbReference>
<accession>A0A381SSJ7</accession>
<dbReference type="AlphaFoldDB" id="A0A381SSJ7"/>
<dbReference type="SUPFAM" id="SSF53955">
    <property type="entry name" value="Lysozyme-like"/>
    <property type="match status" value="1"/>
</dbReference>
<dbReference type="SMART" id="SM00257">
    <property type="entry name" value="LysM"/>
    <property type="match status" value="3"/>
</dbReference>
<dbReference type="GO" id="GO:0008932">
    <property type="term" value="F:lytic endotransglycosylase activity"/>
    <property type="evidence" value="ECO:0007669"/>
    <property type="project" value="TreeGrafter"/>
</dbReference>
<feature type="domain" description="LysM" evidence="1">
    <location>
        <begin position="501"/>
        <end position="545"/>
    </location>
</feature>
<evidence type="ECO:0000259" key="1">
    <source>
        <dbReference type="PROSITE" id="PS51782"/>
    </source>
</evidence>
<dbReference type="GO" id="GO:0000270">
    <property type="term" value="P:peptidoglycan metabolic process"/>
    <property type="evidence" value="ECO:0007669"/>
    <property type="project" value="InterPro"/>
</dbReference>
<dbReference type="Pfam" id="PF01464">
    <property type="entry name" value="SLT"/>
    <property type="match status" value="1"/>
</dbReference>
<organism evidence="2">
    <name type="scientific">marine metagenome</name>
    <dbReference type="NCBI Taxonomy" id="408172"/>
    <lineage>
        <taxon>unclassified sequences</taxon>
        <taxon>metagenomes</taxon>
        <taxon>ecological metagenomes</taxon>
    </lineage>
</organism>
<sequence length="555" mass="62954">MPKIFEFRKVLAFRSILDSRFLKGKISQVVCLSIPLLFFPIQGCSTLPFYSADQPKSYVNLQTVKWAPEPDFYGDDALPGKKLTDHLLNHRKVSLEEELHPDRNDFLEELSRSFELDHYLDNRRVQQEISRLQQNPSYLESLQPRLERYLPFICEKVLSRNLPGELCLIPIIESSLDPFAFSSGGAAGLWQFIPSTAKRYGLKIDWWVDERRDLFASTDAALDYLVYLNSRFDDWLLTIASYNWGEGRVARARNQISGGAGFFDLRVPAETAGYIPRLLAIAAVFSAPATYNLHLAINQAEMDKRALAAVDTIAQLDVRKAASAAGISIETLYQINPALNQWSTHPRGPHRLMVPAPDREAIQRALADIPSNERVSWIRHKILKNETLSDIALHYRTDVATLREANRMKGTRIIEGNYLLIPRSTTSMEDYPTPDQNRNSKGAIHVVRSGESLWTIAKRYRVTTETLIRANSIGPKEIIRPGRKVIIPPQQTVRQPVVREIRYKVKSGDSLATIARKFNLSVDAIASWNTLDPRKYIYPGQELMIYVNVTSSSSG</sequence>
<gene>
    <name evidence="2" type="ORF">METZ01_LOCUS59228</name>
</gene>
<dbReference type="Pfam" id="PF01476">
    <property type="entry name" value="LysM"/>
    <property type="match status" value="3"/>
</dbReference>
<dbReference type="PANTHER" id="PTHR33734:SF22">
    <property type="entry name" value="MEMBRANE-BOUND LYTIC MUREIN TRANSGLYCOSYLASE D"/>
    <property type="match status" value="1"/>
</dbReference>
<dbReference type="Gene3D" id="3.10.350.10">
    <property type="entry name" value="LysM domain"/>
    <property type="match status" value="3"/>
</dbReference>
<dbReference type="InterPro" id="IPR036779">
    <property type="entry name" value="LysM_dom_sf"/>
</dbReference>
<dbReference type="InterPro" id="IPR000189">
    <property type="entry name" value="Transglyc_AS"/>
</dbReference>
<dbReference type="SUPFAM" id="SSF54106">
    <property type="entry name" value="LysM domain"/>
    <property type="match status" value="3"/>
</dbReference>
<reference evidence="2" key="1">
    <citation type="submission" date="2018-05" db="EMBL/GenBank/DDBJ databases">
        <authorList>
            <person name="Lanie J.A."/>
            <person name="Ng W.-L."/>
            <person name="Kazmierczak K.M."/>
            <person name="Andrzejewski T.M."/>
            <person name="Davidsen T.M."/>
            <person name="Wayne K.J."/>
            <person name="Tettelin H."/>
            <person name="Glass J.I."/>
            <person name="Rusch D."/>
            <person name="Podicherti R."/>
            <person name="Tsui H.-C.T."/>
            <person name="Winkler M.E."/>
        </authorList>
    </citation>
    <scope>NUCLEOTIDE SEQUENCE</scope>
</reference>
<dbReference type="PROSITE" id="PS51782">
    <property type="entry name" value="LYSM"/>
    <property type="match status" value="2"/>
</dbReference>
<proteinExistence type="predicted"/>
<feature type="domain" description="LysM" evidence="1">
    <location>
        <begin position="443"/>
        <end position="487"/>
    </location>
</feature>
<protein>
    <recommendedName>
        <fullName evidence="1">LysM domain-containing protein</fullName>
    </recommendedName>
</protein>
<name>A0A381SSJ7_9ZZZZ</name>
<dbReference type="Gene3D" id="1.10.530.10">
    <property type="match status" value="1"/>
</dbReference>
<dbReference type="InterPro" id="IPR023346">
    <property type="entry name" value="Lysozyme-like_dom_sf"/>
</dbReference>
<dbReference type="PROSITE" id="PS00922">
    <property type="entry name" value="TRANSGLYCOSYLASE"/>
    <property type="match status" value="1"/>
</dbReference>
<dbReference type="PANTHER" id="PTHR33734">
    <property type="entry name" value="LYSM DOMAIN-CONTAINING GPI-ANCHORED PROTEIN 2"/>
    <property type="match status" value="1"/>
</dbReference>
<dbReference type="InterPro" id="IPR018392">
    <property type="entry name" value="LysM"/>
</dbReference>
<dbReference type="InterPro" id="IPR008258">
    <property type="entry name" value="Transglycosylase_SLT_dom_1"/>
</dbReference>
<dbReference type="GO" id="GO:0016020">
    <property type="term" value="C:membrane"/>
    <property type="evidence" value="ECO:0007669"/>
    <property type="project" value="InterPro"/>
</dbReference>
<evidence type="ECO:0000313" key="2">
    <source>
        <dbReference type="EMBL" id="SVA06374.1"/>
    </source>
</evidence>